<feature type="transmembrane region" description="Helical" evidence="1">
    <location>
        <begin position="9"/>
        <end position="27"/>
    </location>
</feature>
<evidence type="ECO:0000313" key="3">
    <source>
        <dbReference type="Proteomes" id="UP000294555"/>
    </source>
</evidence>
<dbReference type="Proteomes" id="UP000294555">
    <property type="component" value="Unassembled WGS sequence"/>
</dbReference>
<protein>
    <submittedName>
        <fullName evidence="2">Uncharacterized protein</fullName>
    </submittedName>
</protein>
<accession>A0A4R1NEA4</accession>
<dbReference type="AlphaFoldDB" id="A0A4R1NEA4"/>
<keyword evidence="1" id="KW-1133">Transmembrane helix</keyword>
<proteinExistence type="predicted"/>
<comment type="caution">
    <text evidence="2">The sequence shown here is derived from an EMBL/GenBank/DDBJ whole genome shotgun (WGS) entry which is preliminary data.</text>
</comment>
<dbReference type="EMBL" id="SJOI01000001">
    <property type="protein sequence ID" value="TCL05944.1"/>
    <property type="molecule type" value="Genomic_DNA"/>
</dbReference>
<keyword evidence="1" id="KW-0812">Transmembrane</keyword>
<reference evidence="2 3" key="1">
    <citation type="submission" date="2019-02" db="EMBL/GenBank/DDBJ databases">
        <title>Investigation of anaerobic lignin degradation for improved lignocellulosic biofuels.</title>
        <authorList>
            <person name="Deangelis K."/>
        </authorList>
    </citation>
    <scope>NUCLEOTIDE SEQUENCE [LARGE SCALE GENOMIC DNA]</scope>
    <source>
        <strain evidence="2 3">159R</strain>
    </source>
</reference>
<evidence type="ECO:0000256" key="1">
    <source>
        <dbReference type="SAM" id="Phobius"/>
    </source>
</evidence>
<keyword evidence="3" id="KW-1185">Reference proteome</keyword>
<sequence>MQRLFAERLALATGIIIVALSLLFAYLRVYG</sequence>
<name>A0A4R1NEA4_9GAMM</name>
<evidence type="ECO:0000313" key="2">
    <source>
        <dbReference type="EMBL" id="TCL05944.1"/>
    </source>
</evidence>
<organism evidence="2 3">
    <name type="scientific">Sodalis ligni</name>
    <dbReference type="NCBI Taxonomy" id="2697027"/>
    <lineage>
        <taxon>Bacteria</taxon>
        <taxon>Pseudomonadati</taxon>
        <taxon>Pseudomonadota</taxon>
        <taxon>Gammaproteobacteria</taxon>
        <taxon>Enterobacterales</taxon>
        <taxon>Bruguierivoracaceae</taxon>
        <taxon>Sodalis</taxon>
    </lineage>
</organism>
<gene>
    <name evidence="2" type="ORF">EZJ58_4168</name>
</gene>
<keyword evidence="1" id="KW-0472">Membrane</keyword>